<name>A0A3E2XKV7_9FIRM</name>
<evidence type="ECO:0000313" key="4">
    <source>
        <dbReference type="Proteomes" id="UP000261231"/>
    </source>
</evidence>
<proteinExistence type="predicted"/>
<dbReference type="Gene3D" id="3.90.1640.10">
    <property type="entry name" value="inorganic pyrophosphatase (n-terminal core)"/>
    <property type="match status" value="1"/>
</dbReference>
<evidence type="ECO:0000259" key="1">
    <source>
        <dbReference type="Pfam" id="PF01368"/>
    </source>
</evidence>
<dbReference type="InterPro" id="IPR038763">
    <property type="entry name" value="DHH_sf"/>
</dbReference>
<evidence type="ECO:0000259" key="2">
    <source>
        <dbReference type="Pfam" id="PF02272"/>
    </source>
</evidence>
<dbReference type="Pfam" id="PF01368">
    <property type="entry name" value="DHH"/>
    <property type="match status" value="1"/>
</dbReference>
<dbReference type="Gene3D" id="3.10.310.30">
    <property type="match status" value="1"/>
</dbReference>
<organism evidence="3 4">
    <name type="scientific">Coprococcus catus</name>
    <dbReference type="NCBI Taxonomy" id="116085"/>
    <lineage>
        <taxon>Bacteria</taxon>
        <taxon>Bacillati</taxon>
        <taxon>Bacillota</taxon>
        <taxon>Clostridia</taxon>
        <taxon>Lachnospirales</taxon>
        <taxon>Lachnospiraceae</taxon>
        <taxon>Coprococcus</taxon>
    </lineage>
</organism>
<dbReference type="Proteomes" id="UP000261231">
    <property type="component" value="Unassembled WGS sequence"/>
</dbReference>
<evidence type="ECO:0000313" key="3">
    <source>
        <dbReference type="EMBL" id="RGC46729.1"/>
    </source>
</evidence>
<reference evidence="3 4" key="1">
    <citation type="submission" date="2018-08" db="EMBL/GenBank/DDBJ databases">
        <title>A genome reference for cultivated species of the human gut microbiota.</title>
        <authorList>
            <person name="Zou Y."/>
            <person name="Xue W."/>
            <person name="Luo G."/>
        </authorList>
    </citation>
    <scope>NUCLEOTIDE SEQUENCE [LARGE SCALE GENOMIC DNA]</scope>
    <source>
        <strain evidence="3 4">AM28-39</strain>
    </source>
</reference>
<dbReference type="InterPro" id="IPR003156">
    <property type="entry name" value="DHHA1_dom"/>
</dbReference>
<dbReference type="SUPFAM" id="SSF64182">
    <property type="entry name" value="DHH phosphoesterases"/>
    <property type="match status" value="1"/>
</dbReference>
<comment type="caution">
    <text evidence="3">The sequence shown here is derived from an EMBL/GenBank/DDBJ whole genome shotgun (WGS) entry which is preliminary data.</text>
</comment>
<dbReference type="Pfam" id="PF02272">
    <property type="entry name" value="DHHA1"/>
    <property type="match status" value="1"/>
</dbReference>
<dbReference type="InterPro" id="IPR051319">
    <property type="entry name" value="Oligoribo/pAp-PDE_c-di-AMP_PDE"/>
</dbReference>
<sequence length="339" mass="37569">MLFVQMKEKNMKEKRTMNNILSCLEGVRTVIIAGHTRPDGDCVGACMGLWHYLRDNYPEIEADVRLEPVPESYKVIAGVEQIIGSYEDDKVYDLFIALDASDKGRLAGAQKYFDTAKHRICIDHHISNPGYADENMIVSDASSTCEVLTGLMAMEAISYDAAVALYIGIICDTGVFKYSNTSRHTMDMAGCLMEKGIPYSDLIDDVFYRKSYKQNKILGYALQKCRLVLDNRMIVCVLERPELDRLGAGHGDLEGIIDQLRLTRDIEVALLASASDTEANTYKFSMRSNHFVDVAAVAGKFGGGGHVRAAGFSAVGDINEIYHTAEALIKEQLDTCTME</sequence>
<dbReference type="OrthoDB" id="9803668at2"/>
<dbReference type="PANTHER" id="PTHR47618">
    <property type="entry name" value="BIFUNCTIONAL OLIGORIBONUCLEASE AND PAP PHOSPHATASE NRNA"/>
    <property type="match status" value="1"/>
</dbReference>
<feature type="domain" description="DDH" evidence="1">
    <location>
        <begin position="30"/>
        <end position="169"/>
    </location>
</feature>
<dbReference type="GO" id="GO:0003676">
    <property type="term" value="F:nucleic acid binding"/>
    <property type="evidence" value="ECO:0007669"/>
    <property type="project" value="InterPro"/>
</dbReference>
<dbReference type="EMBL" id="QVFD01000008">
    <property type="protein sequence ID" value="RGC46729.1"/>
    <property type="molecule type" value="Genomic_DNA"/>
</dbReference>
<dbReference type="InterPro" id="IPR001667">
    <property type="entry name" value="DDH_dom"/>
</dbReference>
<protein>
    <submittedName>
        <fullName evidence="3">Bifunctional oligoribonuclease/PAP phosphatase NrnA</fullName>
    </submittedName>
</protein>
<feature type="domain" description="DHHA1" evidence="2">
    <location>
        <begin position="245"/>
        <end position="331"/>
    </location>
</feature>
<gene>
    <name evidence="3" type="ORF">DW747_09355</name>
</gene>
<accession>A0A3E2XKV7</accession>
<keyword evidence="4" id="KW-1185">Reference proteome</keyword>
<dbReference type="PANTHER" id="PTHR47618:SF1">
    <property type="entry name" value="BIFUNCTIONAL OLIGORIBONUCLEASE AND PAP PHOSPHATASE NRNA"/>
    <property type="match status" value="1"/>
</dbReference>
<dbReference type="AlphaFoldDB" id="A0A3E2XKV7"/>